<feature type="domain" description="NADPH-dependent FMN reductase-like" evidence="3">
    <location>
        <begin position="1"/>
        <end position="137"/>
    </location>
</feature>
<dbReference type="Proteomes" id="UP000741863">
    <property type="component" value="Unassembled WGS sequence"/>
</dbReference>
<reference evidence="4 5" key="1">
    <citation type="submission" date="2021-01" db="EMBL/GenBank/DDBJ databases">
        <title>Genomic Encyclopedia of Type Strains, Phase IV (KMG-IV): sequencing the most valuable type-strain genomes for metagenomic binning, comparative biology and taxonomic classification.</title>
        <authorList>
            <person name="Goeker M."/>
        </authorList>
    </citation>
    <scope>NUCLEOTIDE SEQUENCE [LARGE SCALE GENOMIC DNA]</scope>
    <source>
        <strain evidence="4 5">DSM 25540</strain>
    </source>
</reference>
<dbReference type="PANTHER" id="PTHR43278">
    <property type="entry name" value="NAD(P)H-DEPENDENT FMN-CONTAINING OXIDOREDUCTASE YWQN-RELATED"/>
    <property type="match status" value="1"/>
</dbReference>
<proteinExistence type="predicted"/>
<dbReference type="InterPro" id="IPR005025">
    <property type="entry name" value="FMN_Rdtase-like_dom"/>
</dbReference>
<dbReference type="EMBL" id="JAFBEC010000003">
    <property type="protein sequence ID" value="MBM7632207.1"/>
    <property type="molecule type" value="Genomic_DNA"/>
</dbReference>
<sequence length="183" mass="20727">MKLAVIHGSSREISNTSYLANEVTKGIETANIYLKDLTIHQIIDQRHDADGFDRVHDDYDKIVEVFLTHDVVVFATPLYWYGMSGLMKTMFDRFSQAVRDPEYGDELKDKLAQIEPIVLIVGGDHPRMKALPLLQQFGHALTFLNFQPLSYYIVGDAGKPETMKDDSFAIAQANALNQYLSNK</sequence>
<gene>
    <name evidence="4" type="ORF">JOD17_001300</name>
</gene>
<dbReference type="InterPro" id="IPR051796">
    <property type="entry name" value="ISF_SsuE-like"/>
</dbReference>
<organism evidence="4 5">
    <name type="scientific">Geomicrobium sediminis</name>
    <dbReference type="NCBI Taxonomy" id="1347788"/>
    <lineage>
        <taxon>Bacteria</taxon>
        <taxon>Bacillati</taxon>
        <taxon>Bacillota</taxon>
        <taxon>Bacilli</taxon>
        <taxon>Bacillales</taxon>
        <taxon>Geomicrobium</taxon>
    </lineage>
</organism>
<dbReference type="RefSeq" id="WP_204696335.1">
    <property type="nucleotide sequence ID" value="NZ_JAFBEC010000003.1"/>
</dbReference>
<dbReference type="InterPro" id="IPR029039">
    <property type="entry name" value="Flavoprotein-like_sf"/>
</dbReference>
<name>A0ABS2PA73_9BACL</name>
<evidence type="ECO:0000256" key="2">
    <source>
        <dbReference type="ARBA" id="ARBA00022643"/>
    </source>
</evidence>
<accession>A0ABS2PA73</accession>
<comment type="caution">
    <text evidence="4">The sequence shown here is derived from an EMBL/GenBank/DDBJ whole genome shotgun (WGS) entry which is preliminary data.</text>
</comment>
<dbReference type="Gene3D" id="3.40.50.360">
    <property type="match status" value="1"/>
</dbReference>
<evidence type="ECO:0000313" key="5">
    <source>
        <dbReference type="Proteomes" id="UP000741863"/>
    </source>
</evidence>
<evidence type="ECO:0000259" key="3">
    <source>
        <dbReference type="Pfam" id="PF03358"/>
    </source>
</evidence>
<keyword evidence="1" id="KW-0285">Flavoprotein</keyword>
<evidence type="ECO:0000313" key="4">
    <source>
        <dbReference type="EMBL" id="MBM7632207.1"/>
    </source>
</evidence>
<keyword evidence="5" id="KW-1185">Reference proteome</keyword>
<evidence type="ECO:0000256" key="1">
    <source>
        <dbReference type="ARBA" id="ARBA00022630"/>
    </source>
</evidence>
<protein>
    <submittedName>
        <fullName evidence="4">Multimeric flavodoxin WrbA</fullName>
    </submittedName>
</protein>
<dbReference type="PANTHER" id="PTHR43278:SF4">
    <property type="entry name" value="NAD(P)H-DEPENDENT FMN-CONTAINING OXIDOREDUCTASE YWQN-RELATED"/>
    <property type="match status" value="1"/>
</dbReference>
<dbReference type="SUPFAM" id="SSF52218">
    <property type="entry name" value="Flavoproteins"/>
    <property type="match status" value="1"/>
</dbReference>
<keyword evidence="2" id="KW-0288">FMN</keyword>
<dbReference type="Pfam" id="PF03358">
    <property type="entry name" value="FMN_red"/>
    <property type="match status" value="1"/>
</dbReference>